<organism evidence="1 2">
    <name type="scientific">Nonomuraea harbinensis</name>
    <dbReference type="NCBI Taxonomy" id="1286938"/>
    <lineage>
        <taxon>Bacteria</taxon>
        <taxon>Bacillati</taxon>
        <taxon>Actinomycetota</taxon>
        <taxon>Actinomycetes</taxon>
        <taxon>Streptosporangiales</taxon>
        <taxon>Streptosporangiaceae</taxon>
        <taxon>Nonomuraea</taxon>
    </lineage>
</organism>
<comment type="caution">
    <text evidence="1">The sequence shown here is derived from an EMBL/GenBank/DDBJ whole genome shotgun (WGS) entry which is preliminary data.</text>
</comment>
<protein>
    <submittedName>
        <fullName evidence="1">Uncharacterized protein</fullName>
    </submittedName>
</protein>
<keyword evidence="2" id="KW-1185">Reference proteome</keyword>
<accession>A0ABW1C3C2</accession>
<dbReference type="RefSeq" id="WP_219545272.1">
    <property type="nucleotide sequence ID" value="NZ_JAHKRN010000014.1"/>
</dbReference>
<evidence type="ECO:0000313" key="1">
    <source>
        <dbReference type="EMBL" id="MFC5819465.1"/>
    </source>
</evidence>
<gene>
    <name evidence="1" type="ORF">ACFPUY_30570</name>
</gene>
<name>A0ABW1C3C2_9ACTN</name>
<proteinExistence type="predicted"/>
<evidence type="ECO:0000313" key="2">
    <source>
        <dbReference type="Proteomes" id="UP001596096"/>
    </source>
</evidence>
<sequence length="88" mass="10101">MMTARRQQYLYLVQLAWNLRQMDMGSLIELLTYTEPALVIPQTTGRLKITVIEREGVWFYAWGHGRKQSVRVGTDDAAERIARSVGST</sequence>
<dbReference type="Proteomes" id="UP001596096">
    <property type="component" value="Unassembled WGS sequence"/>
</dbReference>
<dbReference type="EMBL" id="JBHSNW010000019">
    <property type="protein sequence ID" value="MFC5819465.1"/>
    <property type="molecule type" value="Genomic_DNA"/>
</dbReference>
<reference evidence="2" key="1">
    <citation type="journal article" date="2019" name="Int. J. Syst. Evol. Microbiol.">
        <title>The Global Catalogue of Microorganisms (GCM) 10K type strain sequencing project: providing services to taxonomists for standard genome sequencing and annotation.</title>
        <authorList>
            <consortium name="The Broad Institute Genomics Platform"/>
            <consortium name="The Broad Institute Genome Sequencing Center for Infectious Disease"/>
            <person name="Wu L."/>
            <person name="Ma J."/>
        </authorList>
    </citation>
    <scope>NUCLEOTIDE SEQUENCE [LARGE SCALE GENOMIC DNA]</scope>
    <source>
        <strain evidence="2">CGMCC 4.7106</strain>
    </source>
</reference>